<reference evidence="3" key="1">
    <citation type="journal article" date="2019" name="Int. J. Syst. Evol. Microbiol.">
        <title>The Global Catalogue of Microorganisms (GCM) 10K type strain sequencing project: providing services to taxonomists for standard genome sequencing and annotation.</title>
        <authorList>
            <consortium name="The Broad Institute Genomics Platform"/>
            <consortium name="The Broad Institute Genome Sequencing Center for Infectious Disease"/>
            <person name="Wu L."/>
            <person name="Ma J."/>
        </authorList>
    </citation>
    <scope>NUCLEOTIDE SEQUENCE [LARGE SCALE GENOMIC DNA]</scope>
    <source>
        <strain evidence="3">KCTC 42662</strain>
    </source>
</reference>
<dbReference type="Proteomes" id="UP001597545">
    <property type="component" value="Unassembled WGS sequence"/>
</dbReference>
<organism evidence="2 3">
    <name type="scientific">Sphingobacterium suaedae</name>
    <dbReference type="NCBI Taxonomy" id="1686402"/>
    <lineage>
        <taxon>Bacteria</taxon>
        <taxon>Pseudomonadati</taxon>
        <taxon>Bacteroidota</taxon>
        <taxon>Sphingobacteriia</taxon>
        <taxon>Sphingobacteriales</taxon>
        <taxon>Sphingobacteriaceae</taxon>
        <taxon>Sphingobacterium</taxon>
    </lineage>
</organism>
<keyword evidence="3" id="KW-1185">Reference proteome</keyword>
<feature type="region of interest" description="Disordered" evidence="1">
    <location>
        <begin position="63"/>
        <end position="91"/>
    </location>
</feature>
<feature type="compositionally biased region" description="Basic and acidic residues" evidence="1">
    <location>
        <begin position="82"/>
        <end position="91"/>
    </location>
</feature>
<evidence type="ECO:0000256" key="1">
    <source>
        <dbReference type="SAM" id="MobiDB-lite"/>
    </source>
</evidence>
<comment type="caution">
    <text evidence="2">The sequence shown here is derived from an EMBL/GenBank/DDBJ whole genome shotgun (WGS) entry which is preliminary data.</text>
</comment>
<evidence type="ECO:0000313" key="3">
    <source>
        <dbReference type="Proteomes" id="UP001597545"/>
    </source>
</evidence>
<evidence type="ECO:0000313" key="2">
    <source>
        <dbReference type="EMBL" id="MFD2548764.1"/>
    </source>
</evidence>
<feature type="non-terminal residue" evidence="2">
    <location>
        <position position="91"/>
    </location>
</feature>
<accession>A0ABW5KJG1</accession>
<dbReference type="EMBL" id="JBHULR010000006">
    <property type="protein sequence ID" value="MFD2548764.1"/>
    <property type="molecule type" value="Genomic_DNA"/>
</dbReference>
<dbReference type="RefSeq" id="WP_380904855.1">
    <property type="nucleotide sequence ID" value="NZ_JBHUEG010000005.1"/>
</dbReference>
<protein>
    <submittedName>
        <fullName evidence="2">Uncharacterized protein</fullName>
    </submittedName>
</protein>
<gene>
    <name evidence="2" type="ORF">ACFSR5_14020</name>
</gene>
<proteinExistence type="predicted"/>
<sequence>MAFFYFRTYFGAGKHFIEIVTHPYSVPISLRGRYYYRSGSTKQELTGASVGFPQLRLRNFTKFSSNYPKPKSPNTPVYRLQKPKEQHIPLV</sequence>
<name>A0ABW5KJG1_9SPHI</name>
<feature type="compositionally biased region" description="Polar residues" evidence="1">
    <location>
        <begin position="63"/>
        <end position="75"/>
    </location>
</feature>